<keyword evidence="4" id="KW-0732">Signal</keyword>
<keyword evidence="7" id="KW-1185">Reference proteome</keyword>
<dbReference type="GO" id="GO:1902201">
    <property type="term" value="P:negative regulation of bacterial-type flagellum-dependent cell motility"/>
    <property type="evidence" value="ECO:0007669"/>
    <property type="project" value="TreeGrafter"/>
</dbReference>
<evidence type="ECO:0000259" key="5">
    <source>
        <dbReference type="PROSITE" id="PS50887"/>
    </source>
</evidence>
<dbReference type="SUPFAM" id="SSF55073">
    <property type="entry name" value="Nucleotide cyclase"/>
    <property type="match status" value="1"/>
</dbReference>
<dbReference type="AlphaFoldDB" id="A0A974SRG9"/>
<proteinExistence type="predicted"/>
<evidence type="ECO:0000256" key="2">
    <source>
        <dbReference type="ARBA" id="ARBA00034247"/>
    </source>
</evidence>
<accession>A0A974SRG9</accession>
<dbReference type="Gene3D" id="3.30.70.270">
    <property type="match status" value="1"/>
</dbReference>
<feature type="transmembrane region" description="Helical" evidence="3">
    <location>
        <begin position="323"/>
        <end position="346"/>
    </location>
</feature>
<dbReference type="EC" id="2.7.7.65" evidence="1"/>
<dbReference type="InterPro" id="IPR015168">
    <property type="entry name" value="SsuA/THI5"/>
</dbReference>
<dbReference type="KEGG" id="ares:IWH25_06855"/>
<dbReference type="Gene3D" id="3.40.190.10">
    <property type="entry name" value="Periplasmic binding protein-like II"/>
    <property type="match status" value="2"/>
</dbReference>
<feature type="signal peptide" evidence="4">
    <location>
        <begin position="1"/>
        <end position="19"/>
    </location>
</feature>
<feature type="domain" description="GGDEF" evidence="5">
    <location>
        <begin position="414"/>
        <end position="545"/>
    </location>
</feature>
<dbReference type="NCBIfam" id="TIGR00254">
    <property type="entry name" value="GGDEF"/>
    <property type="match status" value="1"/>
</dbReference>
<dbReference type="InterPro" id="IPR043128">
    <property type="entry name" value="Rev_trsase/Diguanyl_cyclase"/>
</dbReference>
<keyword evidence="3" id="KW-1133">Transmembrane helix</keyword>
<reference evidence="6" key="1">
    <citation type="submission" date="2020-11" db="EMBL/GenBank/DDBJ databases">
        <title>Azospira restricta DSM 18626 genome sequence.</title>
        <authorList>
            <person name="Moe W.M."/>
        </authorList>
    </citation>
    <scope>NUCLEOTIDE SEQUENCE</scope>
    <source>
        <strain evidence="6">DSM 18626</strain>
    </source>
</reference>
<dbReference type="RefSeq" id="WP_203388579.1">
    <property type="nucleotide sequence ID" value="NZ_CP064781.1"/>
</dbReference>
<dbReference type="InterPro" id="IPR029787">
    <property type="entry name" value="Nucleotide_cyclase"/>
</dbReference>
<protein>
    <recommendedName>
        <fullName evidence="1">diguanylate cyclase</fullName>
        <ecNumber evidence="1">2.7.7.65</ecNumber>
    </recommendedName>
</protein>
<evidence type="ECO:0000313" key="7">
    <source>
        <dbReference type="Proteomes" id="UP000663444"/>
    </source>
</evidence>
<evidence type="ECO:0000256" key="4">
    <source>
        <dbReference type="SAM" id="SignalP"/>
    </source>
</evidence>
<dbReference type="GO" id="GO:0052621">
    <property type="term" value="F:diguanylate cyclase activity"/>
    <property type="evidence" value="ECO:0007669"/>
    <property type="project" value="UniProtKB-EC"/>
</dbReference>
<keyword evidence="3" id="KW-0472">Membrane</keyword>
<dbReference type="PANTHER" id="PTHR45138:SF9">
    <property type="entry name" value="DIGUANYLATE CYCLASE DGCM-RELATED"/>
    <property type="match status" value="1"/>
</dbReference>
<dbReference type="SMART" id="SM00267">
    <property type="entry name" value="GGDEF"/>
    <property type="match status" value="1"/>
</dbReference>
<dbReference type="EMBL" id="CP064781">
    <property type="protein sequence ID" value="QRJ65054.1"/>
    <property type="molecule type" value="Genomic_DNA"/>
</dbReference>
<dbReference type="Pfam" id="PF00990">
    <property type="entry name" value="GGDEF"/>
    <property type="match status" value="1"/>
</dbReference>
<feature type="chain" id="PRO_5036939407" description="diguanylate cyclase" evidence="4">
    <location>
        <begin position="20"/>
        <end position="545"/>
    </location>
</feature>
<dbReference type="FunFam" id="3.30.70.270:FF:000001">
    <property type="entry name" value="Diguanylate cyclase domain protein"/>
    <property type="match status" value="1"/>
</dbReference>
<dbReference type="Proteomes" id="UP000663444">
    <property type="component" value="Chromosome"/>
</dbReference>
<evidence type="ECO:0000313" key="6">
    <source>
        <dbReference type="EMBL" id="QRJ65054.1"/>
    </source>
</evidence>
<dbReference type="InterPro" id="IPR050469">
    <property type="entry name" value="Diguanylate_Cyclase"/>
</dbReference>
<dbReference type="Pfam" id="PF09084">
    <property type="entry name" value="NMT1"/>
    <property type="match status" value="1"/>
</dbReference>
<dbReference type="SUPFAM" id="SSF53850">
    <property type="entry name" value="Periplasmic binding protein-like II"/>
    <property type="match status" value="1"/>
</dbReference>
<organism evidence="6 7">
    <name type="scientific">Azospira restricta</name>
    <dbReference type="NCBI Taxonomy" id="404405"/>
    <lineage>
        <taxon>Bacteria</taxon>
        <taxon>Pseudomonadati</taxon>
        <taxon>Pseudomonadota</taxon>
        <taxon>Betaproteobacteria</taxon>
        <taxon>Rhodocyclales</taxon>
        <taxon>Rhodocyclaceae</taxon>
        <taxon>Azospira</taxon>
    </lineage>
</organism>
<dbReference type="PANTHER" id="PTHR45138">
    <property type="entry name" value="REGULATORY COMPONENTS OF SENSORY TRANSDUCTION SYSTEM"/>
    <property type="match status" value="1"/>
</dbReference>
<dbReference type="GO" id="GO:0005886">
    <property type="term" value="C:plasma membrane"/>
    <property type="evidence" value="ECO:0007669"/>
    <property type="project" value="TreeGrafter"/>
</dbReference>
<evidence type="ECO:0000256" key="3">
    <source>
        <dbReference type="SAM" id="Phobius"/>
    </source>
</evidence>
<name>A0A974SRG9_9RHOO</name>
<evidence type="ECO:0000256" key="1">
    <source>
        <dbReference type="ARBA" id="ARBA00012528"/>
    </source>
</evidence>
<keyword evidence="3" id="KW-0812">Transmembrane</keyword>
<dbReference type="CDD" id="cd01949">
    <property type="entry name" value="GGDEF"/>
    <property type="match status" value="1"/>
</dbReference>
<dbReference type="InterPro" id="IPR000160">
    <property type="entry name" value="GGDEF_dom"/>
</dbReference>
<dbReference type="GO" id="GO:0043709">
    <property type="term" value="P:cell adhesion involved in single-species biofilm formation"/>
    <property type="evidence" value="ECO:0007669"/>
    <property type="project" value="TreeGrafter"/>
</dbReference>
<dbReference type="PROSITE" id="PS50887">
    <property type="entry name" value="GGDEF"/>
    <property type="match status" value="1"/>
</dbReference>
<comment type="catalytic activity">
    <reaction evidence="2">
        <text>2 GTP = 3',3'-c-di-GMP + 2 diphosphate</text>
        <dbReference type="Rhea" id="RHEA:24898"/>
        <dbReference type="ChEBI" id="CHEBI:33019"/>
        <dbReference type="ChEBI" id="CHEBI:37565"/>
        <dbReference type="ChEBI" id="CHEBI:58805"/>
        <dbReference type="EC" id="2.7.7.65"/>
    </reaction>
</comment>
<gene>
    <name evidence="6" type="ORF">IWH25_06855</name>
</gene>
<sequence length="545" mass="60382">MLRWLLGCLLLAGAVAAQADQAAPESVIDFQLRWHHQFQFAGYYAALEKGFYREEGLEVRIHAGSPGRQPVKEVLAGRAQYAEGNSEILHQRLLGQPLVALAAIFQHSPSVLIARRDSGIASAHDLIGKRVMLMDGNADADFLTMLLNEGISPSQVNILPSSYDFNDLLSGKVDAFNSYLTNEPFYLRQQQVDFTVIDPRSYRVDFYSDVLFTSEAEVRDNPARVQAFRRATLKGWRYAMEHPAEIIDLLLAKYGVSKSREHLEFEAAAMRSLILPDLIEIGHMNPGRWQHMADAFIKAGLVKSQAALAGFVYDPRPPAAPAWVVPVLLGALLAVGAVLSVAGYFIRVNRRLLSVDAQLREANERLVANLAEISALHKQLQEQAVHDPLTGLYNRRYLDEVLERELARAVREGYPVSVAMIDLDHFKAVNDTYGHKAGDRVLQALGRLLHEQAREGDVPCRFGGEEFVLVLPRMAGDNARRRAEQWREAFAAQATRHGEIEIHCTMSVGLATYPGDATSAEGLLAGADRALYRAKAGGRNRVEAA</sequence>